<dbReference type="Gene3D" id="1.10.10.60">
    <property type="entry name" value="Homeodomain-like"/>
    <property type="match status" value="1"/>
</dbReference>
<comment type="subcellular location">
    <subcellularLocation>
        <location evidence="1">Nucleus</location>
    </subcellularLocation>
</comment>
<evidence type="ECO:0000256" key="5">
    <source>
        <dbReference type="ARBA" id="ARBA00023242"/>
    </source>
</evidence>
<dbReference type="PROSITE" id="PS50090">
    <property type="entry name" value="MYB_LIKE"/>
    <property type="match status" value="1"/>
</dbReference>
<dbReference type="InterPro" id="IPR001005">
    <property type="entry name" value="SANT/Myb"/>
</dbReference>
<dbReference type="OMA" id="HINMASP"/>
<protein>
    <recommendedName>
        <fullName evidence="7">Myb-like domain-containing protein</fullName>
    </recommendedName>
</protein>
<dbReference type="Pfam" id="PF13837">
    <property type="entry name" value="Myb_DNA-bind_4"/>
    <property type="match status" value="1"/>
</dbReference>
<dbReference type="AlphaFoldDB" id="A0A0D2W1S0"/>
<dbReference type="GO" id="GO:0005634">
    <property type="term" value="C:nucleus"/>
    <property type="evidence" value="ECO:0007669"/>
    <property type="project" value="UniProtKB-SubCell"/>
</dbReference>
<keyword evidence="3" id="KW-0238">DNA-binding</keyword>
<dbReference type="GO" id="GO:0006355">
    <property type="term" value="P:regulation of DNA-templated transcription"/>
    <property type="evidence" value="ECO:0007669"/>
    <property type="project" value="UniProtKB-ARBA"/>
</dbReference>
<proteinExistence type="predicted"/>
<dbReference type="PANTHER" id="PTHR21654">
    <property type="entry name" value="FI21293P1"/>
    <property type="match status" value="1"/>
</dbReference>
<dbReference type="PANTHER" id="PTHR21654:SF63">
    <property type="entry name" value="MYB-LIKE DOMAIN-CONTAINING PROTEIN"/>
    <property type="match status" value="1"/>
</dbReference>
<evidence type="ECO:0000313" key="11">
    <source>
        <dbReference type="Proteomes" id="UP000593578"/>
    </source>
</evidence>
<accession>A0A0D2W1S0</accession>
<dbReference type="Gramene" id="KJB78700">
    <property type="protein sequence ID" value="KJB78700"/>
    <property type="gene ID" value="B456_013G013400"/>
</dbReference>
<dbReference type="OrthoDB" id="1919525at2759"/>
<keyword evidence="10" id="KW-1185">Reference proteome</keyword>
<keyword evidence="4" id="KW-0804">Transcription</keyword>
<evidence type="ECO:0000259" key="7">
    <source>
        <dbReference type="PROSITE" id="PS50090"/>
    </source>
</evidence>
<reference evidence="9" key="3">
    <citation type="submission" date="2020-04" db="EMBL/GenBank/DDBJ databases">
        <authorList>
            <person name="Grover C.E."/>
            <person name="Arick M.A. II"/>
            <person name="Thrash A."/>
            <person name="Conover J.L."/>
            <person name="Sanders W.S."/>
            <person name="Peterson D.G."/>
            <person name="Scheffler J.A."/>
            <person name="Scheffler B.E."/>
            <person name="Wendel J.F."/>
        </authorList>
    </citation>
    <scope>NUCLEOTIDE SEQUENCE</scope>
    <source>
        <strain evidence="9">8</strain>
        <tissue evidence="9">Leaf</tissue>
    </source>
</reference>
<organism evidence="8 10">
    <name type="scientific">Gossypium raimondii</name>
    <name type="common">Peruvian cotton</name>
    <name type="synonym">Gossypium klotzschianum subsp. raimondii</name>
    <dbReference type="NCBI Taxonomy" id="29730"/>
    <lineage>
        <taxon>Eukaryota</taxon>
        <taxon>Viridiplantae</taxon>
        <taxon>Streptophyta</taxon>
        <taxon>Embryophyta</taxon>
        <taxon>Tracheophyta</taxon>
        <taxon>Spermatophyta</taxon>
        <taxon>Magnoliopsida</taxon>
        <taxon>eudicotyledons</taxon>
        <taxon>Gunneridae</taxon>
        <taxon>Pentapetalae</taxon>
        <taxon>rosids</taxon>
        <taxon>malvids</taxon>
        <taxon>Malvales</taxon>
        <taxon>Malvaceae</taxon>
        <taxon>Malvoideae</taxon>
        <taxon>Gossypium</taxon>
    </lineage>
</organism>
<evidence type="ECO:0000256" key="2">
    <source>
        <dbReference type="ARBA" id="ARBA00023015"/>
    </source>
</evidence>
<dbReference type="eggNOG" id="KOG4282">
    <property type="taxonomic scope" value="Eukaryota"/>
</dbReference>
<dbReference type="STRING" id="29730.A0A0D2W1S0"/>
<dbReference type="CDD" id="cd12203">
    <property type="entry name" value="GT1"/>
    <property type="match status" value="1"/>
</dbReference>
<dbReference type="KEGG" id="gra:105781936"/>
<dbReference type="FunFam" id="1.10.10.60:FF:000342">
    <property type="entry name" value="trihelix transcription factor PTL-like"/>
    <property type="match status" value="1"/>
</dbReference>
<feature type="compositionally biased region" description="Polar residues" evidence="6">
    <location>
        <begin position="200"/>
        <end position="212"/>
    </location>
</feature>
<reference evidence="8 10" key="1">
    <citation type="journal article" date="2012" name="Nature">
        <title>Repeated polyploidization of Gossypium genomes and the evolution of spinnable cotton fibres.</title>
        <authorList>
            <person name="Paterson A.H."/>
            <person name="Wendel J.F."/>
            <person name="Gundlach H."/>
            <person name="Guo H."/>
            <person name="Jenkins J."/>
            <person name="Jin D."/>
            <person name="Llewellyn D."/>
            <person name="Showmaker K.C."/>
            <person name="Shu S."/>
            <person name="Udall J."/>
            <person name="Yoo M.J."/>
            <person name="Byers R."/>
            <person name="Chen W."/>
            <person name="Doron-Faigenboim A."/>
            <person name="Duke M.V."/>
            <person name="Gong L."/>
            <person name="Grimwood J."/>
            <person name="Grover C."/>
            <person name="Grupp K."/>
            <person name="Hu G."/>
            <person name="Lee T.H."/>
            <person name="Li J."/>
            <person name="Lin L."/>
            <person name="Liu T."/>
            <person name="Marler B.S."/>
            <person name="Page J.T."/>
            <person name="Roberts A.W."/>
            <person name="Romanel E."/>
            <person name="Sanders W.S."/>
            <person name="Szadkowski E."/>
            <person name="Tan X."/>
            <person name="Tang H."/>
            <person name="Xu C."/>
            <person name="Wang J."/>
            <person name="Wang Z."/>
            <person name="Zhang D."/>
            <person name="Zhang L."/>
            <person name="Ashrafi H."/>
            <person name="Bedon F."/>
            <person name="Bowers J.E."/>
            <person name="Brubaker C.L."/>
            <person name="Chee P.W."/>
            <person name="Das S."/>
            <person name="Gingle A.R."/>
            <person name="Haigler C.H."/>
            <person name="Harker D."/>
            <person name="Hoffmann L.V."/>
            <person name="Hovav R."/>
            <person name="Jones D.C."/>
            <person name="Lemke C."/>
            <person name="Mansoor S."/>
            <person name="ur Rahman M."/>
            <person name="Rainville L.N."/>
            <person name="Rambani A."/>
            <person name="Reddy U.K."/>
            <person name="Rong J.K."/>
            <person name="Saranga Y."/>
            <person name="Scheffler B.E."/>
            <person name="Scheffler J.A."/>
            <person name="Stelly D.M."/>
            <person name="Triplett B.A."/>
            <person name="Van Deynze A."/>
            <person name="Vaslin M.F."/>
            <person name="Waghmare V.N."/>
            <person name="Walford S.A."/>
            <person name="Wright R.J."/>
            <person name="Zaki E.A."/>
            <person name="Zhang T."/>
            <person name="Dennis E.S."/>
            <person name="Mayer K.F."/>
            <person name="Peterson D.G."/>
            <person name="Rokhsar D.S."/>
            <person name="Wang X."/>
            <person name="Schmutz J."/>
        </authorList>
    </citation>
    <scope>NUCLEOTIDE SEQUENCE [LARGE SCALE GENOMIC DNA]</scope>
</reference>
<gene>
    <name evidence="8" type="ORF">B456_013G013400</name>
    <name evidence="9" type="ORF">Gorai_002136</name>
</gene>
<dbReference type="GO" id="GO:0003677">
    <property type="term" value="F:DNA binding"/>
    <property type="evidence" value="ECO:0007669"/>
    <property type="project" value="UniProtKB-KW"/>
</dbReference>
<evidence type="ECO:0000256" key="1">
    <source>
        <dbReference type="ARBA" id="ARBA00004123"/>
    </source>
</evidence>
<dbReference type="InterPro" id="IPR044822">
    <property type="entry name" value="Myb_DNA-bind_4"/>
</dbReference>
<feature type="domain" description="Myb-like" evidence="7">
    <location>
        <begin position="103"/>
        <end position="162"/>
    </location>
</feature>
<dbReference type="Proteomes" id="UP000593578">
    <property type="component" value="Unassembled WGS sequence"/>
</dbReference>
<reference evidence="9 11" key="2">
    <citation type="journal article" date="2019" name="Genome Biol. Evol.">
        <title>Insights into the evolution of the New World diploid cottons (Gossypium, subgenus Houzingenia) based on genome sequencing.</title>
        <authorList>
            <person name="Grover C.E."/>
            <person name="Arick M.A. 2nd"/>
            <person name="Thrash A."/>
            <person name="Conover J.L."/>
            <person name="Sanders W.S."/>
            <person name="Peterson D.G."/>
            <person name="Frelichowski J.E."/>
            <person name="Scheffler J.A."/>
            <person name="Scheffler B.E."/>
            <person name="Wendel J.F."/>
        </authorList>
    </citation>
    <scope>NUCLEOTIDE SEQUENCE [LARGE SCALE GENOMIC DNA]</scope>
    <source>
        <strain evidence="9">8</strain>
        <tissue evidence="9">Leaf</tissue>
    </source>
</reference>
<keyword evidence="5" id="KW-0539">Nucleus</keyword>
<feature type="region of interest" description="Disordered" evidence="6">
    <location>
        <begin position="200"/>
        <end position="247"/>
    </location>
</feature>
<evidence type="ECO:0000313" key="8">
    <source>
        <dbReference type="EMBL" id="KJB78700.1"/>
    </source>
</evidence>
<evidence type="ECO:0000256" key="3">
    <source>
        <dbReference type="ARBA" id="ARBA00023125"/>
    </source>
</evidence>
<sequence length="374" mass="43264">MDMVDQNGLPHLRRSLPMRTHFPVPHPEPTEPYFAHINMASPSPVPYHEPFMAPLPNRLVRFSHNHYPSASPTTGVAASASIPSATTLFGGPRWGNITNGGNSRWPRQETLTLLEIRIRLDPKFKEANQKGPLWDELSRIMAEEYGYQRSGKKCREKFENLHKYYKKTKQRKAGRQDGKNYRFFRQLELLYGETTDQCPTVLYQTSNNPMNQRNHHEEEKKPSDQSLGVSNSSEFETSSSENNADNEVSAFTKVKDFMESQMNKLIDSQDVWMERMLKAIEDKDQERLSKEEEWRRQETALLDKEHEIWVKERAWVEARDFALMEVVKNFTRKRVLEVSSSSSSAERPVGYTQQGISSLIHSLGQAWNQDSSNI</sequence>
<keyword evidence="2" id="KW-0805">Transcription regulation</keyword>
<dbReference type="Proteomes" id="UP000032304">
    <property type="component" value="Chromosome 13"/>
</dbReference>
<evidence type="ECO:0000256" key="4">
    <source>
        <dbReference type="ARBA" id="ARBA00023163"/>
    </source>
</evidence>
<evidence type="ECO:0000313" key="9">
    <source>
        <dbReference type="EMBL" id="MBA0601933.1"/>
    </source>
</evidence>
<evidence type="ECO:0000256" key="6">
    <source>
        <dbReference type="SAM" id="MobiDB-lite"/>
    </source>
</evidence>
<evidence type="ECO:0000313" key="10">
    <source>
        <dbReference type="Proteomes" id="UP000032304"/>
    </source>
</evidence>
<feature type="compositionally biased region" description="Basic and acidic residues" evidence="6">
    <location>
        <begin position="214"/>
        <end position="223"/>
    </location>
</feature>
<name>A0A0D2W1S0_GOSRA</name>
<dbReference type="EMBL" id="JABEZZ010000013">
    <property type="protein sequence ID" value="MBA0601933.1"/>
    <property type="molecule type" value="Genomic_DNA"/>
</dbReference>
<feature type="compositionally biased region" description="Low complexity" evidence="6">
    <location>
        <begin position="230"/>
        <end position="243"/>
    </location>
</feature>
<dbReference type="EMBL" id="CM001752">
    <property type="protein sequence ID" value="KJB78700.1"/>
    <property type="molecule type" value="Genomic_DNA"/>
</dbReference>